<reference evidence="2" key="1">
    <citation type="submission" date="2019-05" db="EMBL/GenBank/DDBJ databases">
        <title>Metatranscriptomic reconstruction reveals RNA viruses with the potential to shape carbon cycling in soil.</title>
        <authorList>
            <person name="Starr E.P."/>
            <person name="Nuccio E."/>
            <person name="Pett-Ridge J."/>
            <person name="Banfield J.F."/>
            <person name="Firestone M.K."/>
        </authorList>
    </citation>
    <scope>NUCLEOTIDE SEQUENCE</scope>
    <source>
        <strain evidence="2">H1_Rhizo_Litter_3_1390</strain>
    </source>
</reference>
<protein>
    <submittedName>
        <fullName evidence="2">Uncharacterized protein</fullName>
    </submittedName>
</protein>
<evidence type="ECO:0000313" key="2">
    <source>
        <dbReference type="EMBL" id="QDH89597.1"/>
    </source>
</evidence>
<organism evidence="2">
    <name type="scientific">Leviviridae sp</name>
    <dbReference type="NCBI Taxonomy" id="2027243"/>
    <lineage>
        <taxon>Viruses</taxon>
        <taxon>Riboviria</taxon>
        <taxon>Orthornavirae</taxon>
        <taxon>Lenarviricota</taxon>
        <taxon>Leviviricetes</taxon>
        <taxon>Norzivirales</taxon>
        <taxon>Fiersviridae</taxon>
    </lineage>
</organism>
<sequence length="41" mass="4728">MISYDQLVVGILMFLSLIVVTVIPWLISFSLRGVNPSRRRH</sequence>
<keyword evidence="1" id="KW-1133">Transmembrane helix</keyword>
<name>A0A514D7N1_9VIRU</name>
<keyword evidence="1" id="KW-0812">Transmembrane</keyword>
<gene>
    <name evidence="2" type="ORF">H1RhizoLitter31390_000003</name>
</gene>
<accession>A0A514D7N1</accession>
<evidence type="ECO:0000256" key="1">
    <source>
        <dbReference type="SAM" id="Phobius"/>
    </source>
</evidence>
<keyword evidence="1" id="KW-0472">Membrane</keyword>
<feature type="transmembrane region" description="Helical" evidence="1">
    <location>
        <begin position="6"/>
        <end position="31"/>
    </location>
</feature>
<dbReference type="EMBL" id="MN034910">
    <property type="protein sequence ID" value="QDH89597.1"/>
    <property type="molecule type" value="Genomic_RNA"/>
</dbReference>
<proteinExistence type="predicted"/>